<evidence type="ECO:0000313" key="5">
    <source>
        <dbReference type="EMBL" id="RJX38372.1"/>
    </source>
</evidence>
<dbReference type="OrthoDB" id="9810449at2"/>
<feature type="binding site" evidence="4">
    <location>
        <position position="15"/>
    </location>
    <ligand>
        <name>Mg(2+)</name>
        <dbReference type="ChEBI" id="CHEBI:18420"/>
    </ligand>
</feature>
<dbReference type="PANTHER" id="PTHR19288:SF46">
    <property type="entry name" value="HALOACID DEHALOGENASE-LIKE HYDROLASE DOMAIN-CONTAINING PROTEIN 2"/>
    <property type="match status" value="1"/>
</dbReference>
<comment type="cofactor">
    <cofactor evidence="4">
        <name>Mg(2+)</name>
        <dbReference type="ChEBI" id="CHEBI:18420"/>
    </cofactor>
    <text evidence="4">Divalent metal ions. Mg(2+) is the most effective.</text>
</comment>
<comment type="caution">
    <text evidence="5">The sequence shown here is derived from an EMBL/GenBank/DDBJ whole genome shotgun (WGS) entry which is preliminary data.</text>
</comment>
<comment type="similarity">
    <text evidence="1">Belongs to the HAD-like hydrolase superfamily. NagD family.</text>
</comment>
<protein>
    <recommendedName>
        <fullName evidence="1">Acid sugar phosphatase</fullName>
        <ecNumber evidence="1">3.1.3.-</ecNumber>
    </recommendedName>
</protein>
<organism evidence="5 6">
    <name type="scientific">Paenibacillus pinisoli</name>
    <dbReference type="NCBI Taxonomy" id="1276110"/>
    <lineage>
        <taxon>Bacteria</taxon>
        <taxon>Bacillati</taxon>
        <taxon>Bacillota</taxon>
        <taxon>Bacilli</taxon>
        <taxon>Bacillales</taxon>
        <taxon>Paenibacillaceae</taxon>
        <taxon>Paenibacillus</taxon>
    </lineage>
</organism>
<dbReference type="RefSeq" id="WP_120113183.1">
    <property type="nucleotide sequence ID" value="NZ_QXQB01000004.1"/>
</dbReference>
<dbReference type="GO" id="GO:0016791">
    <property type="term" value="F:phosphatase activity"/>
    <property type="evidence" value="ECO:0007669"/>
    <property type="project" value="TreeGrafter"/>
</dbReference>
<feature type="binding site" evidence="3">
    <location>
        <position position="187"/>
    </location>
    <ligand>
        <name>substrate</name>
    </ligand>
</feature>
<dbReference type="SUPFAM" id="SSF56784">
    <property type="entry name" value="HAD-like"/>
    <property type="match status" value="1"/>
</dbReference>
<dbReference type="GO" id="GO:0005737">
    <property type="term" value="C:cytoplasm"/>
    <property type="evidence" value="ECO:0007669"/>
    <property type="project" value="TreeGrafter"/>
</dbReference>
<name>A0A3A6PB26_9BACL</name>
<evidence type="ECO:0000256" key="2">
    <source>
        <dbReference type="PIRSR" id="PIRSR000915-1"/>
    </source>
</evidence>
<reference evidence="5 6" key="1">
    <citation type="submission" date="2018-09" db="EMBL/GenBank/DDBJ databases">
        <title>Paenibacillus aracenensis nov. sp. isolated from a cave in southern Spain.</title>
        <authorList>
            <person name="Jurado V."/>
            <person name="Gutierrez-Patricio S."/>
            <person name="Gonzalez-Pimentel J.L."/>
            <person name="Miller A.Z."/>
            <person name="Laiz L."/>
            <person name="Saiz-Jimenez C."/>
        </authorList>
    </citation>
    <scope>NUCLEOTIDE SEQUENCE [LARGE SCALE GENOMIC DNA]</scope>
    <source>
        <strain evidence="5 6">JCM 19203</strain>
    </source>
</reference>
<keyword evidence="1 4" id="KW-0479">Metal-binding</keyword>
<evidence type="ECO:0000256" key="4">
    <source>
        <dbReference type="PIRSR" id="PIRSR000915-3"/>
    </source>
</evidence>
<sequence length="262" mass="28464">MRSLHQYSAYIFDLDGTIYLGSDPIDGAVETIQKLQALGKKLLFLTNKTIDSREAYLSKLNGFGLSVTLEEILNPALVTIHYLKRNHPDAKVYVIGEEILKDELRDNGISFADTPEETGVVVISWDRNFHYDHLDFAYQAIKRGASVIATHPDRTCPMPGGEIPDCGAMIGAIEGASGIKVDIVMGKPSPLTIETALHLLGVDAKDCLMTGDRLETDIRMGQQAGMGTALVLTGVTGDGDWTESDIKPTYVLQSVLEIGRAG</sequence>
<dbReference type="AlphaFoldDB" id="A0A3A6PB26"/>
<evidence type="ECO:0000256" key="1">
    <source>
        <dbReference type="PIRNR" id="PIRNR000915"/>
    </source>
</evidence>
<dbReference type="EC" id="3.1.3.-" evidence="1"/>
<proteinExistence type="inferred from homology"/>
<evidence type="ECO:0000313" key="6">
    <source>
        <dbReference type="Proteomes" id="UP000267798"/>
    </source>
</evidence>
<evidence type="ECO:0000256" key="3">
    <source>
        <dbReference type="PIRSR" id="PIRSR000915-2"/>
    </source>
</evidence>
<dbReference type="Pfam" id="PF13344">
    <property type="entry name" value="Hydrolase_6"/>
    <property type="match status" value="1"/>
</dbReference>
<dbReference type="Gene3D" id="3.40.50.1000">
    <property type="entry name" value="HAD superfamily/HAD-like"/>
    <property type="match status" value="2"/>
</dbReference>
<dbReference type="GO" id="GO:0046872">
    <property type="term" value="F:metal ion binding"/>
    <property type="evidence" value="ECO:0007669"/>
    <property type="project" value="UniProtKB-KW"/>
</dbReference>
<dbReference type="PIRSF" id="PIRSF000915">
    <property type="entry name" value="PGP-type_phosphatase"/>
    <property type="match status" value="1"/>
</dbReference>
<feature type="active site" description="Nucleophile" evidence="2">
    <location>
        <position position="13"/>
    </location>
</feature>
<dbReference type="Proteomes" id="UP000267798">
    <property type="component" value="Unassembled WGS sequence"/>
</dbReference>
<keyword evidence="1 4" id="KW-0460">Magnesium</keyword>
<feature type="binding site" evidence="4">
    <location>
        <position position="13"/>
    </location>
    <ligand>
        <name>Mg(2+)</name>
        <dbReference type="ChEBI" id="CHEBI:18420"/>
    </ligand>
</feature>
<dbReference type="PANTHER" id="PTHR19288">
    <property type="entry name" value="4-NITROPHENYLPHOSPHATASE-RELATED"/>
    <property type="match status" value="1"/>
</dbReference>
<keyword evidence="5" id="KW-0378">Hydrolase</keyword>
<keyword evidence="6" id="KW-1185">Reference proteome</keyword>
<feature type="active site" description="Proton donor" evidence="2">
    <location>
        <position position="15"/>
    </location>
</feature>
<dbReference type="InterPro" id="IPR036412">
    <property type="entry name" value="HAD-like_sf"/>
</dbReference>
<gene>
    <name evidence="5" type="ORF">D3P09_20195</name>
</gene>
<dbReference type="EMBL" id="QXQB01000004">
    <property type="protein sequence ID" value="RJX38372.1"/>
    <property type="molecule type" value="Genomic_DNA"/>
</dbReference>
<comment type="function">
    <text evidence="1">Catalyzes the dephosphorylation of 2-6 carbon acid sugars in vitro.</text>
</comment>
<dbReference type="Pfam" id="PF13242">
    <property type="entry name" value="Hydrolase_like"/>
    <property type="match status" value="1"/>
</dbReference>
<feature type="binding site" evidence="4">
    <location>
        <position position="212"/>
    </location>
    <ligand>
        <name>Mg(2+)</name>
        <dbReference type="ChEBI" id="CHEBI:18420"/>
    </ligand>
</feature>
<dbReference type="NCBIfam" id="TIGR01460">
    <property type="entry name" value="HAD-SF-IIA"/>
    <property type="match status" value="1"/>
</dbReference>
<dbReference type="InterPro" id="IPR023214">
    <property type="entry name" value="HAD_sf"/>
</dbReference>
<accession>A0A3A6PB26</accession>
<dbReference type="InterPro" id="IPR006357">
    <property type="entry name" value="HAD-SF_hydro_IIA"/>
</dbReference>